<keyword evidence="3" id="KW-1185">Reference proteome</keyword>
<name>A0ABN7B1E4_9HEMI</name>
<feature type="compositionally biased region" description="Polar residues" evidence="1">
    <location>
        <begin position="12"/>
        <end position="23"/>
    </location>
</feature>
<dbReference type="EMBL" id="AP028915">
    <property type="protein sequence ID" value="BES96976.1"/>
    <property type="molecule type" value="Genomic_DNA"/>
</dbReference>
<dbReference type="Proteomes" id="UP001307889">
    <property type="component" value="Chromosome 7"/>
</dbReference>
<feature type="compositionally biased region" description="Basic and acidic residues" evidence="1">
    <location>
        <begin position="1"/>
        <end position="11"/>
    </location>
</feature>
<evidence type="ECO:0000313" key="2">
    <source>
        <dbReference type="EMBL" id="BES96976.1"/>
    </source>
</evidence>
<accession>A0ABN7B1E4</accession>
<gene>
    <name evidence="2" type="ORF">NTJ_09789</name>
</gene>
<protein>
    <submittedName>
        <fullName evidence="2">Uncharacterized protein</fullName>
    </submittedName>
</protein>
<reference evidence="2 3" key="1">
    <citation type="submission" date="2023-09" db="EMBL/GenBank/DDBJ databases">
        <title>Nesidiocoris tenuis whole genome shotgun sequence.</title>
        <authorList>
            <person name="Shibata T."/>
            <person name="Shimoda M."/>
            <person name="Kobayashi T."/>
            <person name="Uehara T."/>
        </authorList>
    </citation>
    <scope>NUCLEOTIDE SEQUENCE [LARGE SCALE GENOMIC DNA]</scope>
    <source>
        <strain evidence="2 3">Japan</strain>
    </source>
</reference>
<proteinExistence type="predicted"/>
<organism evidence="2 3">
    <name type="scientific">Nesidiocoris tenuis</name>
    <dbReference type="NCBI Taxonomy" id="355587"/>
    <lineage>
        <taxon>Eukaryota</taxon>
        <taxon>Metazoa</taxon>
        <taxon>Ecdysozoa</taxon>
        <taxon>Arthropoda</taxon>
        <taxon>Hexapoda</taxon>
        <taxon>Insecta</taxon>
        <taxon>Pterygota</taxon>
        <taxon>Neoptera</taxon>
        <taxon>Paraneoptera</taxon>
        <taxon>Hemiptera</taxon>
        <taxon>Heteroptera</taxon>
        <taxon>Panheteroptera</taxon>
        <taxon>Cimicomorpha</taxon>
        <taxon>Miridae</taxon>
        <taxon>Dicyphina</taxon>
        <taxon>Nesidiocoris</taxon>
    </lineage>
</organism>
<evidence type="ECO:0000256" key="1">
    <source>
        <dbReference type="SAM" id="MobiDB-lite"/>
    </source>
</evidence>
<evidence type="ECO:0000313" key="3">
    <source>
        <dbReference type="Proteomes" id="UP001307889"/>
    </source>
</evidence>
<feature type="region of interest" description="Disordered" evidence="1">
    <location>
        <begin position="1"/>
        <end position="23"/>
    </location>
</feature>
<sequence length="96" mass="10882">MRTRVYEDSQEHTQTGIPSASLSFTLPLPPPPLTKRFHSTWFAFPSHSDSPSGLVCSSHLVSSLLMLLQEDHPFHRHYSILCGYISRNVIAARIYD</sequence>